<dbReference type="EMBL" id="UINC01190985">
    <property type="protein sequence ID" value="SVE05397.1"/>
    <property type="molecule type" value="Genomic_DNA"/>
</dbReference>
<feature type="transmembrane region" description="Helical" evidence="1">
    <location>
        <begin position="20"/>
        <end position="40"/>
    </location>
</feature>
<dbReference type="AlphaFoldDB" id="A0A383AC60"/>
<organism evidence="2">
    <name type="scientific">marine metagenome</name>
    <dbReference type="NCBI Taxonomy" id="408172"/>
    <lineage>
        <taxon>unclassified sequences</taxon>
        <taxon>metagenomes</taxon>
        <taxon>ecological metagenomes</taxon>
    </lineage>
</organism>
<sequence length="163" mass="18496">MKNILRWCFKNITQKYPGTILIGAFFLSGFSIYIATHLTYDSRMDNLLPKDLPLIKEFNEVVAKTGGSGPLVVVLEGLGQGKAPEVINHLSELLAQVNRVQFVDSQVPKEFLNNRQLHMLSRNELIQLELLIGKGIQYARDQLTGFSVENELYNPEKLQMFSE</sequence>
<feature type="non-terminal residue" evidence="2">
    <location>
        <position position="163"/>
    </location>
</feature>
<protein>
    <recommendedName>
        <fullName evidence="3">Membrane transport protein MMPL domain-containing protein</fullName>
    </recommendedName>
</protein>
<evidence type="ECO:0000313" key="2">
    <source>
        <dbReference type="EMBL" id="SVE05397.1"/>
    </source>
</evidence>
<accession>A0A383AC60</accession>
<gene>
    <name evidence="2" type="ORF">METZ01_LOCUS458251</name>
</gene>
<evidence type="ECO:0000256" key="1">
    <source>
        <dbReference type="SAM" id="Phobius"/>
    </source>
</evidence>
<reference evidence="2" key="1">
    <citation type="submission" date="2018-05" db="EMBL/GenBank/DDBJ databases">
        <authorList>
            <person name="Lanie J.A."/>
            <person name="Ng W.-L."/>
            <person name="Kazmierczak K.M."/>
            <person name="Andrzejewski T.M."/>
            <person name="Davidsen T.M."/>
            <person name="Wayne K.J."/>
            <person name="Tettelin H."/>
            <person name="Glass J.I."/>
            <person name="Rusch D."/>
            <person name="Podicherti R."/>
            <person name="Tsui H.-C.T."/>
            <person name="Winkler M.E."/>
        </authorList>
    </citation>
    <scope>NUCLEOTIDE SEQUENCE</scope>
</reference>
<name>A0A383AC60_9ZZZZ</name>
<proteinExistence type="predicted"/>
<keyword evidence="1" id="KW-0472">Membrane</keyword>
<keyword evidence="1" id="KW-1133">Transmembrane helix</keyword>
<evidence type="ECO:0008006" key="3">
    <source>
        <dbReference type="Google" id="ProtNLM"/>
    </source>
</evidence>
<keyword evidence="1" id="KW-0812">Transmembrane</keyword>